<keyword evidence="2" id="KW-1185">Reference proteome</keyword>
<comment type="caution">
    <text evidence="1">The sequence shown here is derived from an EMBL/GenBank/DDBJ whole genome shotgun (WGS) entry which is preliminary data.</text>
</comment>
<protein>
    <recommendedName>
        <fullName evidence="3">DUF4234 domain-containing protein</fullName>
    </recommendedName>
</protein>
<accession>A0ABT6TCS4</accession>
<sequence>MTLGIYGIISWWAYNGHYVRSLLEKGYAPADEWAQSALIQYRIITPGAPLNNAV</sequence>
<evidence type="ECO:0000313" key="1">
    <source>
        <dbReference type="EMBL" id="MDI4644125.1"/>
    </source>
</evidence>
<gene>
    <name evidence="1" type="ORF">KB449_04095</name>
</gene>
<proteinExistence type="predicted"/>
<dbReference type="RefSeq" id="WP_282907151.1">
    <property type="nucleotide sequence ID" value="NZ_JAGRPV010000001.1"/>
</dbReference>
<dbReference type="EMBL" id="JAGRPV010000001">
    <property type="protein sequence ID" value="MDI4644125.1"/>
    <property type="molecule type" value="Genomic_DNA"/>
</dbReference>
<dbReference type="Proteomes" id="UP001161691">
    <property type="component" value="Unassembled WGS sequence"/>
</dbReference>
<organism evidence="1 2">
    <name type="scientific">Cohnella hashimotonis</name>
    <dbReference type="NCBI Taxonomy" id="2826895"/>
    <lineage>
        <taxon>Bacteria</taxon>
        <taxon>Bacillati</taxon>
        <taxon>Bacillota</taxon>
        <taxon>Bacilli</taxon>
        <taxon>Bacillales</taxon>
        <taxon>Paenibacillaceae</taxon>
        <taxon>Cohnella</taxon>
    </lineage>
</organism>
<reference evidence="1" key="1">
    <citation type="submission" date="2023-04" db="EMBL/GenBank/DDBJ databases">
        <title>Comparative genomic analysis of Cohnella hashimotonis sp. nov., isolated from the International Space Station.</title>
        <authorList>
            <person name="Venkateswaran K."/>
            <person name="Simpson A."/>
        </authorList>
    </citation>
    <scope>NUCLEOTIDE SEQUENCE</scope>
    <source>
        <strain evidence="1">F6_2S_P_1</strain>
    </source>
</reference>
<evidence type="ECO:0008006" key="3">
    <source>
        <dbReference type="Google" id="ProtNLM"/>
    </source>
</evidence>
<name>A0ABT6TCS4_9BACL</name>
<evidence type="ECO:0000313" key="2">
    <source>
        <dbReference type="Proteomes" id="UP001161691"/>
    </source>
</evidence>